<accession>A0ABP7LH09</accession>
<name>A0ABP7LH09_9GAMM</name>
<dbReference type="SUPFAM" id="SSF52833">
    <property type="entry name" value="Thioredoxin-like"/>
    <property type="match status" value="1"/>
</dbReference>
<dbReference type="InterPro" id="IPR017937">
    <property type="entry name" value="Thioredoxin_CS"/>
</dbReference>
<gene>
    <name evidence="7" type="ORF">GCM10022228_08970</name>
</gene>
<evidence type="ECO:0000256" key="2">
    <source>
        <dbReference type="ARBA" id="ARBA00022748"/>
    </source>
</evidence>
<keyword evidence="8" id="KW-1185">Reference proteome</keyword>
<organism evidence="7 8">
    <name type="scientific">Halomonas cibimaris</name>
    <dbReference type="NCBI Taxonomy" id="657012"/>
    <lineage>
        <taxon>Bacteria</taxon>
        <taxon>Pseudomonadati</taxon>
        <taxon>Pseudomonadota</taxon>
        <taxon>Gammaproteobacteria</taxon>
        <taxon>Oceanospirillales</taxon>
        <taxon>Halomonadaceae</taxon>
        <taxon>Halomonas</taxon>
    </lineage>
</organism>
<feature type="transmembrane region" description="Helical" evidence="5">
    <location>
        <begin position="43"/>
        <end position="64"/>
    </location>
</feature>
<evidence type="ECO:0000256" key="5">
    <source>
        <dbReference type="SAM" id="Phobius"/>
    </source>
</evidence>
<feature type="transmembrane region" description="Helical" evidence="5">
    <location>
        <begin position="84"/>
        <end position="100"/>
    </location>
</feature>
<evidence type="ECO:0000259" key="6">
    <source>
        <dbReference type="PROSITE" id="PS51352"/>
    </source>
</evidence>
<protein>
    <submittedName>
        <fullName evidence="7">TlpA disulfide reductase family protein</fullName>
    </submittedName>
</protein>
<evidence type="ECO:0000256" key="4">
    <source>
        <dbReference type="ARBA" id="ARBA00023284"/>
    </source>
</evidence>
<dbReference type="InterPro" id="IPR050553">
    <property type="entry name" value="Thioredoxin_ResA/DsbE_sf"/>
</dbReference>
<dbReference type="InterPro" id="IPR013766">
    <property type="entry name" value="Thioredoxin_domain"/>
</dbReference>
<dbReference type="Gene3D" id="3.40.30.10">
    <property type="entry name" value="Glutaredoxin"/>
    <property type="match status" value="1"/>
</dbReference>
<dbReference type="RefSeq" id="WP_344702718.1">
    <property type="nucleotide sequence ID" value="NZ_BAAAZT010000030.1"/>
</dbReference>
<reference evidence="8" key="1">
    <citation type="journal article" date="2019" name="Int. J. Syst. Evol. Microbiol.">
        <title>The Global Catalogue of Microorganisms (GCM) 10K type strain sequencing project: providing services to taxonomists for standard genome sequencing and annotation.</title>
        <authorList>
            <consortium name="The Broad Institute Genomics Platform"/>
            <consortium name="The Broad Institute Genome Sequencing Center for Infectious Disease"/>
            <person name="Wu L."/>
            <person name="Ma J."/>
        </authorList>
    </citation>
    <scope>NUCLEOTIDE SEQUENCE [LARGE SCALE GENOMIC DNA]</scope>
    <source>
        <strain evidence="8">JCM 16914</strain>
    </source>
</reference>
<dbReference type="EMBL" id="BAAAZT010000030">
    <property type="protein sequence ID" value="GAA3900620.1"/>
    <property type="molecule type" value="Genomic_DNA"/>
</dbReference>
<dbReference type="Pfam" id="PF08534">
    <property type="entry name" value="Redoxin"/>
    <property type="match status" value="1"/>
</dbReference>
<keyword evidence="5" id="KW-0472">Membrane</keyword>
<dbReference type="InterPro" id="IPR013740">
    <property type="entry name" value="Redoxin"/>
</dbReference>
<keyword evidence="5" id="KW-1133">Transmembrane helix</keyword>
<dbReference type="PROSITE" id="PS00194">
    <property type="entry name" value="THIOREDOXIN_1"/>
    <property type="match status" value="1"/>
</dbReference>
<comment type="caution">
    <text evidence="7">The sequence shown here is derived from an EMBL/GenBank/DDBJ whole genome shotgun (WGS) entry which is preliminary data.</text>
</comment>
<keyword evidence="2" id="KW-0201">Cytochrome c-type biogenesis</keyword>
<keyword evidence="5" id="KW-0812">Transmembrane</keyword>
<dbReference type="PROSITE" id="PS51352">
    <property type="entry name" value="THIOREDOXIN_2"/>
    <property type="match status" value="1"/>
</dbReference>
<feature type="domain" description="Thioredoxin" evidence="6">
    <location>
        <begin position="131"/>
        <end position="272"/>
    </location>
</feature>
<evidence type="ECO:0000256" key="1">
    <source>
        <dbReference type="ARBA" id="ARBA00004196"/>
    </source>
</evidence>
<dbReference type="CDD" id="cd02966">
    <property type="entry name" value="TlpA_like_family"/>
    <property type="match status" value="1"/>
</dbReference>
<keyword evidence="4" id="KW-0676">Redox-active center</keyword>
<dbReference type="PANTHER" id="PTHR42852:SF6">
    <property type="entry name" value="THIOL:DISULFIDE INTERCHANGE PROTEIN DSBE"/>
    <property type="match status" value="1"/>
</dbReference>
<evidence type="ECO:0000256" key="3">
    <source>
        <dbReference type="ARBA" id="ARBA00023157"/>
    </source>
</evidence>
<feature type="transmembrane region" description="Helical" evidence="5">
    <location>
        <begin position="6"/>
        <end position="31"/>
    </location>
</feature>
<evidence type="ECO:0000313" key="7">
    <source>
        <dbReference type="EMBL" id="GAA3900620.1"/>
    </source>
</evidence>
<dbReference type="PANTHER" id="PTHR42852">
    <property type="entry name" value="THIOL:DISULFIDE INTERCHANGE PROTEIN DSBE"/>
    <property type="match status" value="1"/>
</dbReference>
<dbReference type="Proteomes" id="UP001500133">
    <property type="component" value="Unassembled WGS sequence"/>
</dbReference>
<dbReference type="InterPro" id="IPR036249">
    <property type="entry name" value="Thioredoxin-like_sf"/>
</dbReference>
<comment type="subcellular location">
    <subcellularLocation>
        <location evidence="1">Cell envelope</location>
    </subcellularLocation>
</comment>
<sequence>MLSLTLGPLAVSVGQALIVLAFLVALIAGKVSAGRRDVAISDTIINLALVGVVAARLVFVGRYFDSYGLDPLAWVDVRDGGFDPVAGVLAIGIWGMYLGWRRRALRRPLFMAAFAGLLAWGLTGGAMRLMENQASRPPKARLEALDGTSIRLPELQRQSGGKPMVVNLWATWCPPCRKEMPMLERAQQQRTDVLFVFANQGEAAPTVRDFLDHQALALDNVLLDRSGAVGEIAGSAALPTTLFYSADGALVDSHLGQLSRATLRRALRRAAADGQSR</sequence>
<keyword evidence="3" id="KW-1015">Disulfide bond</keyword>
<evidence type="ECO:0000313" key="8">
    <source>
        <dbReference type="Proteomes" id="UP001500133"/>
    </source>
</evidence>
<feature type="transmembrane region" description="Helical" evidence="5">
    <location>
        <begin position="109"/>
        <end position="130"/>
    </location>
</feature>
<proteinExistence type="predicted"/>